<feature type="domain" description="FAD-binding FR-type" evidence="12">
    <location>
        <begin position="208"/>
        <end position="450"/>
    </location>
</feature>
<feature type="binding site" evidence="9">
    <location>
        <begin position="17"/>
        <end position="22"/>
    </location>
    <ligand>
        <name>FMN</name>
        <dbReference type="ChEBI" id="CHEBI:58210"/>
    </ligand>
</feature>
<dbReference type="InterPro" id="IPR003097">
    <property type="entry name" value="CysJ-like_FAD-binding"/>
</dbReference>
<dbReference type="FunFam" id="3.40.50.360:FF:000034">
    <property type="entry name" value="NADPH-dependent diflavin oxidoreductase 1"/>
    <property type="match status" value="1"/>
</dbReference>
<evidence type="ECO:0000313" key="13">
    <source>
        <dbReference type="EMBL" id="KAG9244536.1"/>
    </source>
</evidence>
<name>A0A9P7Z3C2_9HELO</name>
<comment type="similarity">
    <text evidence="9">In the N-terminal section; belongs to the flavodoxin family.</text>
</comment>
<comment type="caution">
    <text evidence="13">The sequence shown here is derived from an EMBL/GenBank/DDBJ whole genome shotgun (WGS) entry which is preliminary data.</text>
</comment>
<feature type="binding site" evidence="9">
    <location>
        <position position="614"/>
    </location>
    <ligand>
        <name>FAD</name>
        <dbReference type="ChEBI" id="CHEBI:57692"/>
    </ligand>
</feature>
<dbReference type="InterPro" id="IPR017927">
    <property type="entry name" value="FAD-bd_FR_type"/>
</dbReference>
<evidence type="ECO:0000256" key="9">
    <source>
        <dbReference type="HAMAP-Rule" id="MF_03178"/>
    </source>
</evidence>
<dbReference type="InterPro" id="IPR008254">
    <property type="entry name" value="Flavodoxin/NO_synth"/>
</dbReference>
<dbReference type="InterPro" id="IPR017938">
    <property type="entry name" value="Riboflavin_synthase-like_b-brl"/>
</dbReference>
<evidence type="ECO:0000313" key="14">
    <source>
        <dbReference type="Proteomes" id="UP000887226"/>
    </source>
</evidence>
<dbReference type="Pfam" id="PF00175">
    <property type="entry name" value="NAD_binding_1"/>
    <property type="match status" value="1"/>
</dbReference>
<dbReference type="InterPro" id="IPR001709">
    <property type="entry name" value="Flavoprot_Pyr_Nucl_cyt_Rdtase"/>
</dbReference>
<comment type="similarity">
    <text evidence="9">Belongs to the NADPH-dependent diflavin oxidoreductase NDOR1 family.</text>
</comment>
<feature type="region of interest" description="Disordered" evidence="10">
    <location>
        <begin position="575"/>
        <end position="594"/>
    </location>
</feature>
<dbReference type="GO" id="GO:0160246">
    <property type="term" value="F:NADPH-iron-sulfur [2Fe-2S] protein oxidoreductase activity"/>
    <property type="evidence" value="ECO:0007669"/>
    <property type="project" value="InterPro"/>
</dbReference>
<feature type="domain" description="Flavodoxin-like" evidence="11">
    <location>
        <begin position="11"/>
        <end position="150"/>
    </location>
</feature>
<sequence length="614" mass="69648">MAEGQRHDRSVLIIYGSETGNSQDAAEELGRVVERLHFATRVSEMDSVEIYTIVICVVSTTGQGEFPNNARRLWRSLLRKSLRPRCLGHVSFTTFGLGDSSYAKFNWAARKLHKRLSQLGASDVYPRGEGDEQHDEGIEGTFLPWSADLGRHLLTSYPLPEGVSPIPDDVLLPPKHHLVVAKENTVEEGFISGSLPNAAFDHTLLPIPSRITAKLKGNLRVTPPNHWQDVRHLFFSIPEEEAPNYMPGDVLTLYPKNFPSDVQDLNTLMNWNDITDQTLALEGDYPHNSLFPLPNTTLRQLLTHNLDITAIPKRYFFHQISHYTSDEMHKERLLEFCNPIYTDEFYDYTTRPRRSILEVLQDFPTVKLPWQHATSIFPPIRGRQFSIASGGYLKYNLGNGFVQIELLVAIVRYKTILRKIREGLCSRYIASLPIGTELAVSFEKNEKFYDLVKREPARPIIMIAPGTGVAPCRSLMYQRRVENPTTGPTHLFFGNRNRGADFFFVDEWPFFSESLTIHTAFSRDQLQKIYIQDIIRQQGTLVKKLILDGAVVFVCGSSGAMPKAVRAALMDALASEDDSKNGESSESDLEEKKVEAESILKSMEDRGRFVQETW</sequence>
<dbReference type="PROSITE" id="PS51384">
    <property type="entry name" value="FAD_FR"/>
    <property type="match status" value="1"/>
</dbReference>
<dbReference type="PANTHER" id="PTHR19384">
    <property type="entry name" value="NITRIC OXIDE SYNTHASE-RELATED"/>
    <property type="match status" value="1"/>
</dbReference>
<feature type="binding site" evidence="9">
    <location>
        <position position="353"/>
    </location>
    <ligand>
        <name>FAD</name>
        <dbReference type="ChEBI" id="CHEBI:57692"/>
    </ligand>
</feature>
<comment type="subunit">
    <text evidence="9">Interacts with DRE2; as part of the cytosolic iron-sulfur (Fe-S) protein assembly (CIA) machinery.</text>
</comment>
<dbReference type="GO" id="GO:0050660">
    <property type="term" value="F:flavin adenine dinucleotide binding"/>
    <property type="evidence" value="ECO:0007669"/>
    <property type="project" value="UniProtKB-UniRule"/>
</dbReference>
<evidence type="ECO:0000256" key="7">
    <source>
        <dbReference type="ARBA" id="ARBA00022857"/>
    </source>
</evidence>
<dbReference type="InterPro" id="IPR023173">
    <property type="entry name" value="NADPH_Cyt_P450_Rdtase_alpha"/>
</dbReference>
<comment type="function">
    <text evidence="9">NADPH-dependent reductase which is a central component of the cytosolic iron-sulfur (Fe-S) protein assembly (CIA) machinery. Transfers electrons from NADPH via its FAD and FMN prosthetic groups to the [2Fe-2S] cluster of DRE2, another key component of the CIA machinery. In turn, this reduced cluster provides electrons for assembly of cytosolic iron-sulfur cluster proteins. Positively controls H(2)O(2)-induced cell death.</text>
</comment>
<dbReference type="InterPro" id="IPR029039">
    <property type="entry name" value="Flavoprotein-like_sf"/>
</dbReference>
<dbReference type="GO" id="GO:0005829">
    <property type="term" value="C:cytosol"/>
    <property type="evidence" value="ECO:0007669"/>
    <property type="project" value="TreeGrafter"/>
</dbReference>
<dbReference type="GO" id="GO:0050661">
    <property type="term" value="F:NADP binding"/>
    <property type="evidence" value="ECO:0007669"/>
    <property type="project" value="UniProtKB-UniRule"/>
</dbReference>
<evidence type="ECO:0000256" key="2">
    <source>
        <dbReference type="ARBA" id="ARBA00001974"/>
    </source>
</evidence>
<dbReference type="EC" id="1.18.1.-" evidence="9"/>
<keyword evidence="7 9" id="KW-0521">NADP</keyword>
<keyword evidence="5 9" id="KW-0288">FMN</keyword>
<feature type="binding site" evidence="9">
    <location>
        <position position="132"/>
    </location>
    <ligand>
        <name>FMN</name>
        <dbReference type="ChEBI" id="CHEBI:58210"/>
    </ligand>
</feature>
<dbReference type="GO" id="GO:0010181">
    <property type="term" value="F:FMN binding"/>
    <property type="evidence" value="ECO:0007669"/>
    <property type="project" value="UniProtKB-UniRule"/>
</dbReference>
<evidence type="ECO:0000256" key="5">
    <source>
        <dbReference type="ARBA" id="ARBA00022643"/>
    </source>
</evidence>
<dbReference type="FunFam" id="1.20.990.10:FF:000013">
    <property type="entry name" value="NADPH-dependent diflavin oxidoreductase 1"/>
    <property type="match status" value="1"/>
</dbReference>
<keyword evidence="9" id="KW-0496">Mitochondrion</keyword>
<comment type="similarity">
    <text evidence="9">In the C-terminal section; belongs to the flavoprotein pyridine nucleotide cytochrome reductase family.</text>
</comment>
<comment type="caution">
    <text evidence="9">Lacks conserved residue(s) required for the propagation of feature annotation.</text>
</comment>
<comment type="cofactor">
    <cofactor evidence="2 9">
        <name>FAD</name>
        <dbReference type="ChEBI" id="CHEBI:57692"/>
    </cofactor>
</comment>
<evidence type="ECO:0000256" key="3">
    <source>
        <dbReference type="ARBA" id="ARBA00022490"/>
    </source>
</evidence>
<evidence type="ECO:0000256" key="8">
    <source>
        <dbReference type="ARBA" id="ARBA00023002"/>
    </source>
</evidence>
<dbReference type="Gene3D" id="1.20.990.10">
    <property type="entry name" value="NADPH-cytochrome p450 Reductase, Chain A, domain 3"/>
    <property type="match status" value="1"/>
</dbReference>
<dbReference type="InterPro" id="IPR001433">
    <property type="entry name" value="OxRdtase_FAD/NAD-bd"/>
</dbReference>
<dbReference type="EMBL" id="MU253899">
    <property type="protein sequence ID" value="KAG9244536.1"/>
    <property type="molecule type" value="Genomic_DNA"/>
</dbReference>
<dbReference type="SUPFAM" id="SSF52343">
    <property type="entry name" value="Ferredoxin reductase-like, C-terminal NADP-linked domain"/>
    <property type="match status" value="1"/>
</dbReference>
<dbReference type="PANTHER" id="PTHR19384:SF10">
    <property type="entry name" value="NADPH-DEPENDENT DIFLAVIN OXIDOREDUCTASE 1"/>
    <property type="match status" value="1"/>
</dbReference>
<dbReference type="PRINTS" id="PR00371">
    <property type="entry name" value="FPNCR"/>
</dbReference>
<evidence type="ECO:0000256" key="10">
    <source>
        <dbReference type="SAM" id="MobiDB-lite"/>
    </source>
</evidence>
<keyword evidence="6 9" id="KW-0274">FAD</keyword>
<dbReference type="AlphaFoldDB" id="A0A9P7Z3C2"/>
<evidence type="ECO:0000256" key="4">
    <source>
        <dbReference type="ARBA" id="ARBA00022630"/>
    </source>
</evidence>
<proteinExistence type="inferred from homology"/>
<evidence type="ECO:0000256" key="6">
    <source>
        <dbReference type="ARBA" id="ARBA00022827"/>
    </source>
</evidence>
<reference evidence="13" key="1">
    <citation type="journal article" date="2021" name="IMA Fungus">
        <title>Genomic characterization of three marine fungi, including Emericellopsis atlantica sp. nov. with signatures of a generalist lifestyle and marine biomass degradation.</title>
        <authorList>
            <person name="Hagestad O.C."/>
            <person name="Hou L."/>
            <person name="Andersen J.H."/>
            <person name="Hansen E.H."/>
            <person name="Altermark B."/>
            <person name="Li C."/>
            <person name="Kuhnert E."/>
            <person name="Cox R.J."/>
            <person name="Crous P.W."/>
            <person name="Spatafora J.W."/>
            <person name="Lail K."/>
            <person name="Amirebrahimi M."/>
            <person name="Lipzen A."/>
            <person name="Pangilinan J."/>
            <person name="Andreopoulos W."/>
            <person name="Hayes R.D."/>
            <person name="Ng V."/>
            <person name="Grigoriev I.V."/>
            <person name="Jackson S.A."/>
            <person name="Sutton T.D.S."/>
            <person name="Dobson A.D.W."/>
            <person name="Rama T."/>
        </authorList>
    </citation>
    <scope>NUCLEOTIDE SEQUENCE</scope>
    <source>
        <strain evidence="13">TRa3180A</strain>
    </source>
</reference>
<dbReference type="SUPFAM" id="SSF63380">
    <property type="entry name" value="Riboflavin synthase domain-like"/>
    <property type="match status" value="1"/>
</dbReference>
<dbReference type="Gene3D" id="3.40.50.360">
    <property type="match status" value="1"/>
</dbReference>
<feature type="binding site" evidence="9">
    <location>
        <begin position="423"/>
        <end position="426"/>
    </location>
    <ligand>
        <name>FAD</name>
        <dbReference type="ChEBI" id="CHEBI:57692"/>
    </ligand>
</feature>
<dbReference type="OrthoDB" id="1856718at2759"/>
<protein>
    <recommendedName>
        <fullName evidence="9">NADPH-dependent diflavin oxidoreductase 1</fullName>
        <ecNumber evidence="9">1.18.1.-</ecNumber>
    </recommendedName>
    <alternativeName>
        <fullName evidence="9">NADPH-dependent FMN and FAD-containing oxidoreductase</fullName>
    </alternativeName>
</protein>
<comment type="subcellular location">
    <subcellularLocation>
        <location evidence="9">Cytoplasm</location>
    </subcellularLocation>
    <subcellularLocation>
        <location evidence="9">Mitochondrion</location>
    </subcellularLocation>
    <text evidence="9">Relocalizes to mitochondria after H(2)O(2) exposure.</text>
</comment>
<evidence type="ECO:0000259" key="12">
    <source>
        <dbReference type="PROSITE" id="PS51384"/>
    </source>
</evidence>
<keyword evidence="4 9" id="KW-0285">Flavoprotein</keyword>
<dbReference type="Pfam" id="PF00667">
    <property type="entry name" value="FAD_binding_1"/>
    <property type="match status" value="1"/>
</dbReference>
<comment type="cofactor">
    <cofactor evidence="1 9">
        <name>FMN</name>
        <dbReference type="ChEBI" id="CHEBI:58210"/>
    </cofactor>
</comment>
<dbReference type="GO" id="GO:0016651">
    <property type="term" value="F:oxidoreductase activity, acting on NAD(P)H"/>
    <property type="evidence" value="ECO:0007669"/>
    <property type="project" value="UniProtKB-UniRule"/>
</dbReference>
<dbReference type="InterPro" id="IPR039261">
    <property type="entry name" value="FNR_nucleotide-bd"/>
</dbReference>
<dbReference type="Gene3D" id="2.40.30.10">
    <property type="entry name" value="Translation factors"/>
    <property type="match status" value="1"/>
</dbReference>
<feature type="binding site" evidence="9">
    <location>
        <begin position="97"/>
        <end position="106"/>
    </location>
    <ligand>
        <name>FMN</name>
        <dbReference type="ChEBI" id="CHEBI:58210"/>
    </ligand>
</feature>
<dbReference type="Proteomes" id="UP000887226">
    <property type="component" value="Unassembled WGS sequence"/>
</dbReference>
<dbReference type="GO" id="GO:0005739">
    <property type="term" value="C:mitochondrion"/>
    <property type="evidence" value="ECO:0007669"/>
    <property type="project" value="UniProtKB-SubCell"/>
</dbReference>
<dbReference type="PRINTS" id="PR00369">
    <property type="entry name" value="FLAVODOXIN"/>
</dbReference>
<dbReference type="GO" id="GO:0016226">
    <property type="term" value="P:iron-sulfur cluster assembly"/>
    <property type="evidence" value="ECO:0007669"/>
    <property type="project" value="UniProtKB-UniRule"/>
</dbReference>
<accession>A0A9P7Z3C2</accession>
<gene>
    <name evidence="9" type="primary">TAH18</name>
    <name evidence="13" type="ORF">BJ878DRAFT_550189</name>
</gene>
<dbReference type="SUPFAM" id="SSF52218">
    <property type="entry name" value="Flavoproteins"/>
    <property type="match status" value="1"/>
</dbReference>
<dbReference type="Gene3D" id="3.40.50.80">
    <property type="entry name" value="Nucleotide-binding domain of ferredoxin-NADP reductase (FNR) module"/>
    <property type="match status" value="1"/>
</dbReference>
<dbReference type="HAMAP" id="MF_03178">
    <property type="entry name" value="NDOR1"/>
    <property type="match status" value="1"/>
</dbReference>
<feature type="binding site" evidence="9">
    <location>
        <begin position="59"/>
        <end position="62"/>
    </location>
    <ligand>
        <name>FMN</name>
        <dbReference type="ChEBI" id="CHEBI:58210"/>
    </ligand>
</feature>
<dbReference type="InterPro" id="IPR028879">
    <property type="entry name" value="NDOR1"/>
</dbReference>
<evidence type="ECO:0000259" key="11">
    <source>
        <dbReference type="PROSITE" id="PS50902"/>
    </source>
</evidence>
<keyword evidence="14" id="KW-1185">Reference proteome</keyword>
<keyword evidence="8 9" id="KW-0560">Oxidoreductase</keyword>
<feature type="binding site" evidence="9">
    <location>
        <position position="467"/>
    </location>
    <ligand>
        <name>NADP(+)</name>
        <dbReference type="ChEBI" id="CHEBI:58349"/>
    </ligand>
</feature>
<keyword evidence="3 9" id="KW-0963">Cytoplasm</keyword>
<dbReference type="PROSITE" id="PS50902">
    <property type="entry name" value="FLAVODOXIN_LIKE"/>
    <property type="match status" value="1"/>
</dbReference>
<feature type="binding site" evidence="9">
    <location>
        <begin position="522"/>
        <end position="523"/>
    </location>
    <ligand>
        <name>NADP(+)</name>
        <dbReference type="ChEBI" id="CHEBI:58349"/>
    </ligand>
</feature>
<dbReference type="InterPro" id="IPR001094">
    <property type="entry name" value="Flavdoxin-like"/>
</dbReference>
<evidence type="ECO:0000256" key="1">
    <source>
        <dbReference type="ARBA" id="ARBA00001917"/>
    </source>
</evidence>
<comment type="catalytic activity">
    <reaction evidence="9">
        <text>2 oxidized [2Fe-2S]-[protein] + NADPH = 2 reduced [2Fe-2S]-[protein] + NADP(+) + H(+)</text>
        <dbReference type="Rhea" id="RHEA:67716"/>
        <dbReference type="Rhea" id="RHEA-COMP:17327"/>
        <dbReference type="Rhea" id="RHEA-COMP:17328"/>
        <dbReference type="ChEBI" id="CHEBI:15378"/>
        <dbReference type="ChEBI" id="CHEBI:33737"/>
        <dbReference type="ChEBI" id="CHEBI:33738"/>
        <dbReference type="ChEBI" id="CHEBI:57783"/>
        <dbReference type="ChEBI" id="CHEBI:58349"/>
    </reaction>
</comment>
<organism evidence="13 14">
    <name type="scientific">Calycina marina</name>
    <dbReference type="NCBI Taxonomy" id="1763456"/>
    <lineage>
        <taxon>Eukaryota</taxon>
        <taxon>Fungi</taxon>
        <taxon>Dikarya</taxon>
        <taxon>Ascomycota</taxon>
        <taxon>Pezizomycotina</taxon>
        <taxon>Leotiomycetes</taxon>
        <taxon>Helotiales</taxon>
        <taxon>Pezizellaceae</taxon>
        <taxon>Calycina</taxon>
    </lineage>
</organism>
<dbReference type="Pfam" id="PF00258">
    <property type="entry name" value="Flavodoxin_1"/>
    <property type="match status" value="1"/>
</dbReference>
<feature type="binding site" evidence="9">
    <location>
        <begin position="383"/>
        <end position="386"/>
    </location>
    <ligand>
        <name>FAD</name>
        <dbReference type="ChEBI" id="CHEBI:57692"/>
    </ligand>
</feature>